<dbReference type="Proteomes" id="UP000215509">
    <property type="component" value="Unassembled WGS sequence"/>
</dbReference>
<keyword evidence="4" id="KW-0804">Transcription</keyword>
<accession>A0A229UU83</accession>
<reference evidence="6 7" key="1">
    <citation type="submission" date="2017-07" db="EMBL/GenBank/DDBJ databases">
        <title>Genome sequencing and assembly of Paenibacillus rigui.</title>
        <authorList>
            <person name="Mayilraj S."/>
        </authorList>
    </citation>
    <scope>NUCLEOTIDE SEQUENCE [LARGE SCALE GENOMIC DNA]</scope>
    <source>
        <strain evidence="6 7">JCM 16352</strain>
    </source>
</reference>
<evidence type="ECO:0000256" key="1">
    <source>
        <dbReference type="ARBA" id="ARBA00009437"/>
    </source>
</evidence>
<dbReference type="GO" id="GO:0003677">
    <property type="term" value="F:DNA binding"/>
    <property type="evidence" value="ECO:0007669"/>
    <property type="project" value="UniProtKB-KW"/>
</dbReference>
<dbReference type="PANTHER" id="PTHR30419:SF8">
    <property type="entry name" value="NITROGEN ASSIMILATION TRANSCRIPTIONAL ACTIVATOR-RELATED"/>
    <property type="match status" value="1"/>
</dbReference>
<name>A0A229UU83_9BACL</name>
<evidence type="ECO:0000259" key="5">
    <source>
        <dbReference type="PROSITE" id="PS50931"/>
    </source>
</evidence>
<dbReference type="PROSITE" id="PS50931">
    <property type="entry name" value="HTH_LYSR"/>
    <property type="match status" value="1"/>
</dbReference>
<dbReference type="InterPro" id="IPR000847">
    <property type="entry name" value="LysR_HTH_N"/>
</dbReference>
<dbReference type="Gene3D" id="1.10.10.10">
    <property type="entry name" value="Winged helix-like DNA-binding domain superfamily/Winged helix DNA-binding domain"/>
    <property type="match status" value="1"/>
</dbReference>
<dbReference type="SUPFAM" id="SSF53850">
    <property type="entry name" value="Periplasmic binding protein-like II"/>
    <property type="match status" value="1"/>
</dbReference>
<dbReference type="EMBL" id="NMQW01000014">
    <property type="protein sequence ID" value="OXM86469.1"/>
    <property type="molecule type" value="Genomic_DNA"/>
</dbReference>
<dbReference type="Pfam" id="PF00126">
    <property type="entry name" value="HTH_1"/>
    <property type="match status" value="1"/>
</dbReference>
<dbReference type="Gene3D" id="3.40.190.290">
    <property type="match status" value="1"/>
</dbReference>
<dbReference type="SUPFAM" id="SSF46785">
    <property type="entry name" value="Winged helix' DNA-binding domain"/>
    <property type="match status" value="1"/>
</dbReference>
<dbReference type="CDD" id="cd08438">
    <property type="entry name" value="PBP2_CidR"/>
    <property type="match status" value="1"/>
</dbReference>
<protein>
    <submittedName>
        <fullName evidence="6">LysR family transcriptional regulator</fullName>
    </submittedName>
</protein>
<evidence type="ECO:0000256" key="4">
    <source>
        <dbReference type="ARBA" id="ARBA00023163"/>
    </source>
</evidence>
<dbReference type="FunFam" id="1.10.10.10:FF:000001">
    <property type="entry name" value="LysR family transcriptional regulator"/>
    <property type="match status" value="1"/>
</dbReference>
<organism evidence="6 7">
    <name type="scientific">Paenibacillus rigui</name>
    <dbReference type="NCBI Taxonomy" id="554312"/>
    <lineage>
        <taxon>Bacteria</taxon>
        <taxon>Bacillati</taxon>
        <taxon>Bacillota</taxon>
        <taxon>Bacilli</taxon>
        <taxon>Bacillales</taxon>
        <taxon>Paenibacillaceae</taxon>
        <taxon>Paenibacillus</taxon>
    </lineage>
</organism>
<dbReference type="AlphaFoldDB" id="A0A229UU83"/>
<comment type="similarity">
    <text evidence="1">Belongs to the LysR transcriptional regulatory family.</text>
</comment>
<dbReference type="GO" id="GO:0005829">
    <property type="term" value="C:cytosol"/>
    <property type="evidence" value="ECO:0007669"/>
    <property type="project" value="TreeGrafter"/>
</dbReference>
<dbReference type="InterPro" id="IPR005119">
    <property type="entry name" value="LysR_subst-bd"/>
</dbReference>
<keyword evidence="3" id="KW-0238">DNA-binding</keyword>
<dbReference type="PANTHER" id="PTHR30419">
    <property type="entry name" value="HTH-TYPE TRANSCRIPTIONAL REGULATOR YBHD"/>
    <property type="match status" value="1"/>
</dbReference>
<comment type="caution">
    <text evidence="6">The sequence shown here is derived from an EMBL/GenBank/DDBJ whole genome shotgun (WGS) entry which is preliminary data.</text>
</comment>
<gene>
    <name evidence="6" type="ORF">CF651_09845</name>
</gene>
<dbReference type="OrthoDB" id="9803735at2"/>
<feature type="domain" description="HTH lysR-type" evidence="5">
    <location>
        <begin position="1"/>
        <end position="58"/>
    </location>
</feature>
<sequence>MDIRHLQYVLELARTNSFTKAAEALHITQPTLSKMIKNLEEELGIELFLRIGKRVELSEEGRAILGKAQDIVNSFHDLEREIHDLTHLQKGSIRIGLPPMAGSSFFPKVMQRFRDKYPGVTIHMVEDGSLKIEAEVASGHLDMGVVLLPTDAELFETYTIIKEQLKLVVHPSHPFADRKEVPLAELAEETFILFSEDFALHDRIITECVRAGFRPQVLYKSSQWDFIGEMVAANLGIALLPEPICRVLNPARVRILPLVHPTLPWHLAMIWRKQMYLSFAAREWIRLTQECFEEGLSPD</sequence>
<dbReference type="GO" id="GO:0003700">
    <property type="term" value="F:DNA-binding transcription factor activity"/>
    <property type="evidence" value="ECO:0007669"/>
    <property type="project" value="InterPro"/>
</dbReference>
<evidence type="ECO:0000256" key="3">
    <source>
        <dbReference type="ARBA" id="ARBA00023125"/>
    </source>
</evidence>
<dbReference type="InterPro" id="IPR050950">
    <property type="entry name" value="HTH-type_LysR_regulators"/>
</dbReference>
<evidence type="ECO:0000256" key="2">
    <source>
        <dbReference type="ARBA" id="ARBA00023015"/>
    </source>
</evidence>
<evidence type="ECO:0000313" key="6">
    <source>
        <dbReference type="EMBL" id="OXM86469.1"/>
    </source>
</evidence>
<dbReference type="PRINTS" id="PR00039">
    <property type="entry name" value="HTHLYSR"/>
</dbReference>
<dbReference type="InterPro" id="IPR036388">
    <property type="entry name" value="WH-like_DNA-bd_sf"/>
</dbReference>
<keyword evidence="2" id="KW-0805">Transcription regulation</keyword>
<proteinExistence type="inferred from homology"/>
<keyword evidence="7" id="KW-1185">Reference proteome</keyword>
<dbReference type="InterPro" id="IPR036390">
    <property type="entry name" value="WH_DNA-bd_sf"/>
</dbReference>
<dbReference type="RefSeq" id="WP_094014685.1">
    <property type="nucleotide sequence ID" value="NZ_NMQW01000014.1"/>
</dbReference>
<dbReference type="Pfam" id="PF03466">
    <property type="entry name" value="LysR_substrate"/>
    <property type="match status" value="1"/>
</dbReference>
<evidence type="ECO:0000313" key="7">
    <source>
        <dbReference type="Proteomes" id="UP000215509"/>
    </source>
</evidence>